<accession>A0A4Q5J6F5</accession>
<proteinExistence type="predicted"/>
<evidence type="ECO:0000256" key="1">
    <source>
        <dbReference type="SAM" id="MobiDB-lite"/>
    </source>
</evidence>
<feature type="chain" id="PRO_5038706606" evidence="2">
    <location>
        <begin position="21"/>
        <end position="98"/>
    </location>
</feature>
<keyword evidence="4" id="KW-1185">Reference proteome</keyword>
<evidence type="ECO:0000313" key="4">
    <source>
        <dbReference type="Proteomes" id="UP000291189"/>
    </source>
</evidence>
<gene>
    <name evidence="3" type="ORF">ETU37_06300</name>
</gene>
<reference evidence="3 4" key="1">
    <citation type="submission" date="2019-01" db="EMBL/GenBank/DDBJ databases">
        <title>Nocardioides guangzhouensis sp. nov., an actinobacterium isolated from soil.</title>
        <authorList>
            <person name="Fu Y."/>
            <person name="Cai Y."/>
            <person name="Lin Z."/>
            <person name="Chen P."/>
        </authorList>
    </citation>
    <scope>NUCLEOTIDE SEQUENCE [LARGE SCALE GENOMIC DNA]</scope>
    <source>
        <strain evidence="3 4">NBRC 105384</strain>
    </source>
</reference>
<dbReference type="Proteomes" id="UP000291189">
    <property type="component" value="Unassembled WGS sequence"/>
</dbReference>
<evidence type="ECO:0000313" key="3">
    <source>
        <dbReference type="EMBL" id="RYU13438.1"/>
    </source>
</evidence>
<protein>
    <submittedName>
        <fullName evidence="3">Uncharacterized protein</fullName>
    </submittedName>
</protein>
<organism evidence="3 4">
    <name type="scientific">Nocardioides iriomotensis</name>
    <dbReference type="NCBI Taxonomy" id="715784"/>
    <lineage>
        <taxon>Bacteria</taxon>
        <taxon>Bacillati</taxon>
        <taxon>Actinomycetota</taxon>
        <taxon>Actinomycetes</taxon>
        <taxon>Propionibacteriales</taxon>
        <taxon>Nocardioidaceae</taxon>
        <taxon>Nocardioides</taxon>
    </lineage>
</organism>
<comment type="caution">
    <text evidence="3">The sequence shown here is derived from an EMBL/GenBank/DDBJ whole genome shotgun (WGS) entry which is preliminary data.</text>
</comment>
<feature type="region of interest" description="Disordered" evidence="1">
    <location>
        <begin position="31"/>
        <end position="98"/>
    </location>
</feature>
<feature type="signal peptide" evidence="2">
    <location>
        <begin position="1"/>
        <end position="20"/>
    </location>
</feature>
<dbReference type="EMBL" id="SDPU01000018">
    <property type="protein sequence ID" value="RYU13438.1"/>
    <property type="molecule type" value="Genomic_DNA"/>
</dbReference>
<dbReference type="RefSeq" id="WP_129986399.1">
    <property type="nucleotide sequence ID" value="NZ_SDPU01000018.1"/>
</dbReference>
<name>A0A4Q5J6F5_9ACTN</name>
<evidence type="ECO:0000256" key="2">
    <source>
        <dbReference type="SAM" id="SignalP"/>
    </source>
</evidence>
<feature type="compositionally biased region" description="Basic and acidic residues" evidence="1">
    <location>
        <begin position="50"/>
        <end position="79"/>
    </location>
</feature>
<dbReference type="AlphaFoldDB" id="A0A4Q5J6F5"/>
<sequence length="98" mass="10210">MKGVLVTVAAVAATAVVGTAVPVGLTLSATGSEQAPAAKVSGKPQPHPQSQKERRAHLDAWKAWKKEQQKAWRADDSHEGPPPWAGGPWKTGPAASAR</sequence>
<keyword evidence="2" id="KW-0732">Signal</keyword>